<accession>A0AA35YAZ1</accession>
<dbReference type="PANTHER" id="PTHR33265">
    <property type="entry name" value="AVR9/CF-9 RAPIDLY ELICITED PROTEIN-RELATED"/>
    <property type="match status" value="1"/>
</dbReference>
<reference evidence="1" key="1">
    <citation type="submission" date="2023-04" db="EMBL/GenBank/DDBJ databases">
        <authorList>
            <person name="Vijverberg K."/>
            <person name="Xiong W."/>
            <person name="Schranz E."/>
        </authorList>
    </citation>
    <scope>NUCLEOTIDE SEQUENCE</scope>
</reference>
<dbReference type="EMBL" id="OX465077">
    <property type="protein sequence ID" value="CAI9267527.1"/>
    <property type="molecule type" value="Genomic_DNA"/>
</dbReference>
<proteinExistence type="predicted"/>
<organism evidence="1 2">
    <name type="scientific">Lactuca saligna</name>
    <name type="common">Willowleaf lettuce</name>
    <dbReference type="NCBI Taxonomy" id="75948"/>
    <lineage>
        <taxon>Eukaryota</taxon>
        <taxon>Viridiplantae</taxon>
        <taxon>Streptophyta</taxon>
        <taxon>Embryophyta</taxon>
        <taxon>Tracheophyta</taxon>
        <taxon>Spermatophyta</taxon>
        <taxon>Magnoliopsida</taxon>
        <taxon>eudicotyledons</taxon>
        <taxon>Gunneridae</taxon>
        <taxon>Pentapetalae</taxon>
        <taxon>asterids</taxon>
        <taxon>campanulids</taxon>
        <taxon>Asterales</taxon>
        <taxon>Asteraceae</taxon>
        <taxon>Cichorioideae</taxon>
        <taxon>Cichorieae</taxon>
        <taxon>Lactucinae</taxon>
        <taxon>Lactuca</taxon>
    </lineage>
</organism>
<keyword evidence="2" id="KW-1185">Reference proteome</keyword>
<sequence>MEQNLPVMAKKVWSLVRVMFFMLKKGIISKRKFFVDLNMMMKRGKIAGKAFHNLMFHGHHNWAASTLHRHPQHLATPTTPPREYEFSCSNTPPYPLSLFSTHKKHKNKHHRVVTPNPPLAVDDCDDIIIDDAVFKVLNMLTSAAASPPLPELRNTPMVEQMRIWDSSFPFTHCGEDGHVDEAADKFIKRFYNGLKREN</sequence>
<dbReference type="Proteomes" id="UP001177003">
    <property type="component" value="Chromosome 1"/>
</dbReference>
<evidence type="ECO:0000313" key="2">
    <source>
        <dbReference type="Proteomes" id="UP001177003"/>
    </source>
</evidence>
<gene>
    <name evidence="1" type="ORF">LSALG_LOCUS8005</name>
</gene>
<protein>
    <submittedName>
        <fullName evidence="1">Uncharacterized protein</fullName>
    </submittedName>
</protein>
<name>A0AA35YAZ1_LACSI</name>
<dbReference type="AlphaFoldDB" id="A0AA35YAZ1"/>
<dbReference type="PANTHER" id="PTHR33265:SF31">
    <property type="entry name" value="AVR9_CF-9 RAPIDLY ELICITED PROTEIN 146"/>
    <property type="match status" value="1"/>
</dbReference>
<evidence type="ECO:0000313" key="1">
    <source>
        <dbReference type="EMBL" id="CAI9267527.1"/>
    </source>
</evidence>